<gene>
    <name evidence="3" type="ORF">GBK04_29965</name>
</gene>
<feature type="transmembrane region" description="Helical" evidence="1">
    <location>
        <begin position="21"/>
        <end position="39"/>
    </location>
</feature>
<dbReference type="GO" id="GO:0003723">
    <property type="term" value="F:RNA binding"/>
    <property type="evidence" value="ECO:0007669"/>
    <property type="project" value="InterPro"/>
</dbReference>
<comment type="caution">
    <text evidence="3">The sequence shown here is derived from an EMBL/GenBank/DDBJ whole genome shotgun (WGS) entry which is preliminary data.</text>
</comment>
<proteinExistence type="predicted"/>
<dbReference type="GO" id="GO:0005737">
    <property type="term" value="C:cytoplasm"/>
    <property type="evidence" value="ECO:0007669"/>
    <property type="project" value="InterPro"/>
</dbReference>
<feature type="domain" description="Toxin SymE-like" evidence="2">
    <location>
        <begin position="17"/>
        <end position="57"/>
    </location>
</feature>
<reference evidence="3 4" key="1">
    <citation type="submission" date="2019-10" db="EMBL/GenBank/DDBJ databases">
        <title>Draft Genome Sequence of Cytophagaceae sp. SJW1-29.</title>
        <authorList>
            <person name="Choi A."/>
        </authorList>
    </citation>
    <scope>NUCLEOTIDE SEQUENCE [LARGE SCALE GENOMIC DNA]</scope>
    <source>
        <strain evidence="3 4">SJW1-29</strain>
    </source>
</reference>
<evidence type="ECO:0000313" key="4">
    <source>
        <dbReference type="Proteomes" id="UP000479293"/>
    </source>
</evidence>
<dbReference type="EMBL" id="WHLY01000004">
    <property type="protein sequence ID" value="MPR37441.1"/>
    <property type="molecule type" value="Genomic_DNA"/>
</dbReference>
<dbReference type="AlphaFoldDB" id="A0A7C9BKE8"/>
<accession>A0A7C9BKE8</accession>
<keyword evidence="1" id="KW-0472">Membrane</keyword>
<evidence type="ECO:0000256" key="1">
    <source>
        <dbReference type="SAM" id="Phobius"/>
    </source>
</evidence>
<dbReference type="GO" id="GO:0016788">
    <property type="term" value="F:hydrolase activity, acting on ester bonds"/>
    <property type="evidence" value="ECO:0007669"/>
    <property type="project" value="InterPro"/>
</dbReference>
<keyword evidence="4" id="KW-1185">Reference proteome</keyword>
<name>A0A7C9BKE8_9BACT</name>
<dbReference type="Pfam" id="PF08845">
    <property type="entry name" value="SymE_toxin"/>
    <property type="match status" value="1"/>
</dbReference>
<evidence type="ECO:0000313" key="3">
    <source>
        <dbReference type="EMBL" id="MPR37441.1"/>
    </source>
</evidence>
<sequence>MQIKRKIQYRAERRRKVLSGLIFNPSLVLSGAWMIRAGFCVGDQVTVTVDQGLILITY</sequence>
<dbReference type="GO" id="GO:0016070">
    <property type="term" value="P:RNA metabolic process"/>
    <property type="evidence" value="ECO:0007669"/>
    <property type="project" value="InterPro"/>
</dbReference>
<organism evidence="3 4">
    <name type="scientific">Salmonirosea aquatica</name>
    <dbReference type="NCBI Taxonomy" id="2654236"/>
    <lineage>
        <taxon>Bacteria</taxon>
        <taxon>Pseudomonadati</taxon>
        <taxon>Bacteroidota</taxon>
        <taxon>Cytophagia</taxon>
        <taxon>Cytophagales</taxon>
        <taxon>Spirosomataceae</taxon>
        <taxon>Salmonirosea</taxon>
    </lineage>
</organism>
<evidence type="ECO:0000259" key="2">
    <source>
        <dbReference type="Pfam" id="PF08845"/>
    </source>
</evidence>
<keyword evidence="1" id="KW-1133">Transmembrane helix</keyword>
<dbReference type="Proteomes" id="UP000479293">
    <property type="component" value="Unassembled WGS sequence"/>
</dbReference>
<protein>
    <submittedName>
        <fullName evidence="3">Type I addiction module toxin, SymE family</fullName>
    </submittedName>
</protein>
<keyword evidence="1" id="KW-0812">Transmembrane</keyword>
<dbReference type="InterPro" id="IPR014944">
    <property type="entry name" value="Toxin_SymE-like"/>
</dbReference>